<keyword evidence="1" id="KW-0812">Transmembrane</keyword>
<dbReference type="PANTHER" id="PTHR34220">
    <property type="entry name" value="SENSOR HISTIDINE KINASE YPDA"/>
    <property type="match status" value="1"/>
</dbReference>
<keyword evidence="1" id="KW-0472">Membrane</keyword>
<dbReference type="InterPro" id="IPR050640">
    <property type="entry name" value="Bact_2-comp_sensor_kinase"/>
</dbReference>
<protein>
    <submittedName>
        <fullName evidence="3">Histidine kinase</fullName>
    </submittedName>
</protein>
<dbReference type="AlphaFoldDB" id="A0A418MCH8"/>
<name>A0A418MCH8_9BACT</name>
<feature type="transmembrane region" description="Helical" evidence="1">
    <location>
        <begin position="128"/>
        <end position="152"/>
    </location>
</feature>
<feature type="transmembrane region" description="Helical" evidence="1">
    <location>
        <begin position="99"/>
        <end position="122"/>
    </location>
</feature>
<accession>A0A418MCH8</accession>
<sequence>MSRLLPENPKVTYHLIYLLRMRFIHDIRIRAGGILVIALLRFGLMAMEVWQGNVPVLLVVDNTLVAALLIWESSRAVVLYTHRRYPLSDLSGRRFGREALLLLLVIGLIYGVRMAVFSYFFTYAQGPLLLHLFGLFYTCLYGLLAAGFYELLIYMDAWQKANQEAEQLKKANLISQLDSLKNQVKPHFLFNSLNTLTALVEKDTEQAVKFIAELSKVYRYLLQSNEKELISLANELQFTQAYFFLLQTRFGPGISLTVSQADTYADCLIPPLTLQMLVENAVKHNQVSISKPLHVSIDSPDGRWLWVTNNVQQKRVSVPTTGTGLANIATKYKLLNQPNVEVLAEPTRFTVKVPLIQPVAE</sequence>
<dbReference type="GO" id="GO:0000155">
    <property type="term" value="F:phosphorelay sensor kinase activity"/>
    <property type="evidence" value="ECO:0007669"/>
    <property type="project" value="InterPro"/>
</dbReference>
<feature type="transmembrane region" description="Helical" evidence="1">
    <location>
        <begin position="56"/>
        <end position="78"/>
    </location>
</feature>
<dbReference type="EMBL" id="QXED01000003">
    <property type="protein sequence ID" value="RIV24026.1"/>
    <property type="molecule type" value="Genomic_DNA"/>
</dbReference>
<feature type="transmembrane region" description="Helical" evidence="1">
    <location>
        <begin position="29"/>
        <end position="50"/>
    </location>
</feature>
<keyword evidence="3" id="KW-0418">Kinase</keyword>
<dbReference type="PANTHER" id="PTHR34220:SF7">
    <property type="entry name" value="SENSOR HISTIDINE KINASE YPDA"/>
    <property type="match status" value="1"/>
</dbReference>
<evidence type="ECO:0000313" key="3">
    <source>
        <dbReference type="EMBL" id="RIV24026.1"/>
    </source>
</evidence>
<dbReference type="Proteomes" id="UP000283523">
    <property type="component" value="Unassembled WGS sequence"/>
</dbReference>
<dbReference type="GO" id="GO:0016020">
    <property type="term" value="C:membrane"/>
    <property type="evidence" value="ECO:0007669"/>
    <property type="project" value="InterPro"/>
</dbReference>
<reference evidence="3 4" key="1">
    <citation type="submission" date="2018-08" db="EMBL/GenBank/DDBJ databases">
        <title>Fibrisoma montanum sp. nov., isolated from Danxia mountain soil.</title>
        <authorList>
            <person name="Huang Y."/>
        </authorList>
    </citation>
    <scope>NUCLEOTIDE SEQUENCE [LARGE SCALE GENOMIC DNA]</scope>
    <source>
        <strain evidence="3 4">HYT19</strain>
    </source>
</reference>
<proteinExistence type="predicted"/>
<feature type="domain" description="Signal transduction histidine kinase internal region" evidence="2">
    <location>
        <begin position="176"/>
        <end position="251"/>
    </location>
</feature>
<keyword evidence="1" id="KW-1133">Transmembrane helix</keyword>
<dbReference type="InterPro" id="IPR010559">
    <property type="entry name" value="Sig_transdc_His_kin_internal"/>
</dbReference>
<evidence type="ECO:0000256" key="1">
    <source>
        <dbReference type="SAM" id="Phobius"/>
    </source>
</evidence>
<dbReference type="Pfam" id="PF06580">
    <property type="entry name" value="His_kinase"/>
    <property type="match status" value="1"/>
</dbReference>
<keyword evidence="4" id="KW-1185">Reference proteome</keyword>
<evidence type="ECO:0000313" key="4">
    <source>
        <dbReference type="Proteomes" id="UP000283523"/>
    </source>
</evidence>
<evidence type="ECO:0000259" key="2">
    <source>
        <dbReference type="Pfam" id="PF06580"/>
    </source>
</evidence>
<gene>
    <name evidence="3" type="ORF">DYU11_13765</name>
</gene>
<organism evidence="3 4">
    <name type="scientific">Fibrisoma montanum</name>
    <dbReference type="NCBI Taxonomy" id="2305895"/>
    <lineage>
        <taxon>Bacteria</taxon>
        <taxon>Pseudomonadati</taxon>
        <taxon>Bacteroidota</taxon>
        <taxon>Cytophagia</taxon>
        <taxon>Cytophagales</taxon>
        <taxon>Spirosomataceae</taxon>
        <taxon>Fibrisoma</taxon>
    </lineage>
</organism>
<comment type="caution">
    <text evidence="3">The sequence shown here is derived from an EMBL/GenBank/DDBJ whole genome shotgun (WGS) entry which is preliminary data.</text>
</comment>
<keyword evidence="3" id="KW-0808">Transferase</keyword>